<name>A0ABV9VL50_STRAZ</name>
<keyword evidence="2" id="KW-1185">Reference proteome</keyword>
<dbReference type="EMBL" id="JBHSJE010000020">
    <property type="protein sequence ID" value="MFC4983584.1"/>
    <property type="molecule type" value="Genomic_DNA"/>
</dbReference>
<gene>
    <name evidence="1" type="ORF">ACFPL4_35525</name>
</gene>
<dbReference type="InterPro" id="IPR016181">
    <property type="entry name" value="Acyl_CoA_acyltransferase"/>
</dbReference>
<dbReference type="Proteomes" id="UP001595908">
    <property type="component" value="Unassembled WGS sequence"/>
</dbReference>
<reference evidence="2" key="1">
    <citation type="journal article" date="2019" name="Int. J. Syst. Evol. Microbiol.">
        <title>The Global Catalogue of Microorganisms (GCM) 10K type strain sequencing project: providing services to taxonomists for standard genome sequencing and annotation.</title>
        <authorList>
            <consortium name="The Broad Institute Genomics Platform"/>
            <consortium name="The Broad Institute Genome Sequencing Center for Infectious Disease"/>
            <person name="Wu L."/>
            <person name="Ma J."/>
        </authorList>
    </citation>
    <scope>NUCLEOTIDE SEQUENCE [LARGE SCALE GENOMIC DNA]</scope>
    <source>
        <strain evidence="2">ICMP 257</strain>
    </source>
</reference>
<accession>A0ABV9VL50</accession>
<dbReference type="GeneID" id="31237671"/>
<comment type="caution">
    <text evidence="1">The sequence shown here is derived from an EMBL/GenBank/DDBJ whole genome shotgun (WGS) entry which is preliminary data.</text>
</comment>
<proteinExistence type="predicted"/>
<evidence type="ECO:0000313" key="2">
    <source>
        <dbReference type="Proteomes" id="UP001595908"/>
    </source>
</evidence>
<dbReference type="SUPFAM" id="SSF55729">
    <property type="entry name" value="Acyl-CoA N-acyltransferases (Nat)"/>
    <property type="match status" value="1"/>
</dbReference>
<dbReference type="Gene3D" id="3.40.630.30">
    <property type="match status" value="1"/>
</dbReference>
<evidence type="ECO:0000313" key="1">
    <source>
        <dbReference type="EMBL" id="MFC4983584.1"/>
    </source>
</evidence>
<sequence length="177" mass="19683">MSDISLRLADHADKPTAERLWLMFRHDMSELEGDLPNPDGSFRDEWLHMAFSDPDRAPYLLTRGDRPIGFAFVRGLIGPTRVMNSFFVVRGARRAGTGMHAAQSIVALHPGPWEIAFQEANPGAVKFWRRVATKINGDAWTEERRPVPNRPDLAPDVWISFSTTAGSSNVSPVDDGA</sequence>
<organism evidence="1 2">
    <name type="scientific">Streptomyces atroolivaceus</name>
    <dbReference type="NCBI Taxonomy" id="66869"/>
    <lineage>
        <taxon>Bacteria</taxon>
        <taxon>Bacillati</taxon>
        <taxon>Actinomycetota</taxon>
        <taxon>Actinomycetes</taxon>
        <taxon>Kitasatosporales</taxon>
        <taxon>Streptomycetaceae</taxon>
        <taxon>Streptomyces</taxon>
    </lineage>
</organism>
<protein>
    <submittedName>
        <fullName evidence="1">GNAT family N-acetyltransferase</fullName>
    </submittedName>
</protein>
<dbReference type="RefSeq" id="WP_033305866.1">
    <property type="nucleotide sequence ID" value="NZ_JBHSJE010000020.1"/>
</dbReference>